<dbReference type="Pfam" id="PF13302">
    <property type="entry name" value="Acetyltransf_3"/>
    <property type="match status" value="1"/>
</dbReference>
<reference evidence="2 4" key="2">
    <citation type="submission" date="2020-03" db="EMBL/GenBank/DDBJ databases">
        <title>Genomic Encyclopedia of Type Strains, Phase IV (KMG-IV): sequencing the most valuable type-strain genomes for metagenomic binning, comparative biology and taxonomic classification.</title>
        <authorList>
            <person name="Goeker M."/>
        </authorList>
    </citation>
    <scope>NUCLEOTIDE SEQUENCE [LARGE SCALE GENOMIC DNA]</scope>
    <source>
        <strain evidence="2 4">DSM 105722</strain>
    </source>
</reference>
<evidence type="ECO:0000313" key="5">
    <source>
        <dbReference type="Proteomes" id="UP001302374"/>
    </source>
</evidence>
<gene>
    <name evidence="3" type="ORF">F1644_02400</name>
    <name evidence="2" type="ORF">GGR15_002170</name>
</gene>
<organism evidence="2 4">
    <name type="scientific">Butyricimonas paravirosa</name>
    <dbReference type="NCBI Taxonomy" id="1472417"/>
    <lineage>
        <taxon>Bacteria</taxon>
        <taxon>Pseudomonadati</taxon>
        <taxon>Bacteroidota</taxon>
        <taxon>Bacteroidia</taxon>
        <taxon>Bacteroidales</taxon>
        <taxon>Odoribacteraceae</taxon>
        <taxon>Butyricimonas</taxon>
    </lineage>
</organism>
<keyword evidence="2" id="KW-0808">Transferase</keyword>
<evidence type="ECO:0000259" key="1">
    <source>
        <dbReference type="PROSITE" id="PS51186"/>
    </source>
</evidence>
<dbReference type="Gene3D" id="3.40.630.30">
    <property type="match status" value="1"/>
</dbReference>
<dbReference type="PANTHER" id="PTHR43328">
    <property type="entry name" value="ACETYLTRANSFERASE-RELATED"/>
    <property type="match status" value="1"/>
</dbReference>
<dbReference type="InterPro" id="IPR016181">
    <property type="entry name" value="Acyl_CoA_acyltransferase"/>
</dbReference>
<protein>
    <submittedName>
        <fullName evidence="3">GNAT family N-acetyltransferase</fullName>
    </submittedName>
    <submittedName>
        <fullName evidence="2">RimJ/RimL family protein N-acetyltransferase</fullName>
    </submittedName>
</protein>
<dbReference type="Proteomes" id="UP001302374">
    <property type="component" value="Chromosome"/>
</dbReference>
<dbReference type="SUPFAM" id="SSF55729">
    <property type="entry name" value="Acyl-CoA N-acyltransferases (Nat)"/>
    <property type="match status" value="1"/>
</dbReference>
<dbReference type="EMBL" id="CP043839">
    <property type="protein sequence ID" value="WOF11194.1"/>
    <property type="molecule type" value="Genomic_DNA"/>
</dbReference>
<dbReference type="GO" id="GO:0016747">
    <property type="term" value="F:acyltransferase activity, transferring groups other than amino-acyl groups"/>
    <property type="evidence" value="ECO:0007669"/>
    <property type="project" value="InterPro"/>
</dbReference>
<dbReference type="Proteomes" id="UP000576368">
    <property type="component" value="Unassembled WGS sequence"/>
</dbReference>
<dbReference type="GeneID" id="86890114"/>
<dbReference type="EMBL" id="JAATLI010000007">
    <property type="protein sequence ID" value="NJC18543.1"/>
    <property type="molecule type" value="Genomic_DNA"/>
</dbReference>
<name>A0A7X5YCB5_9BACT</name>
<proteinExistence type="predicted"/>
<dbReference type="RefSeq" id="WP_118302832.1">
    <property type="nucleotide sequence ID" value="NZ_BMPA01000007.1"/>
</dbReference>
<feature type="domain" description="N-acetyltransferase" evidence="1">
    <location>
        <begin position="19"/>
        <end position="173"/>
    </location>
</feature>
<sequence length="180" mass="20872">MEIKSKQENFRLREWKLTDIVSLVKHINNEKIWNNVRDGLPYPYTMLDADKYIRMVQAQPYVQNFAIEVAGEAVGGVGIVPLTDVERLSAEVGYWLGEDYWGRGITSEAVALLVDYVFRETGIIRLFASVYEYNPASMKVLEKVGFTRQAILRDAAIKNGRVIDMYYYDLIKREIWESVY</sequence>
<dbReference type="PROSITE" id="PS51186">
    <property type="entry name" value="GNAT"/>
    <property type="match status" value="1"/>
</dbReference>
<keyword evidence="5" id="KW-1185">Reference proteome</keyword>
<evidence type="ECO:0000313" key="4">
    <source>
        <dbReference type="Proteomes" id="UP000576368"/>
    </source>
</evidence>
<reference evidence="3 5" key="1">
    <citation type="submission" date="2019-09" db="EMBL/GenBank/DDBJ databases">
        <title>Butyricimonas paravirosa DSM 105722 (=214-4 = JCM 18677 = CCUG 65563).</title>
        <authorList>
            <person name="Le Roy T."/>
            <person name="Cani P.D."/>
        </authorList>
    </citation>
    <scope>NUCLEOTIDE SEQUENCE [LARGE SCALE GENOMIC DNA]</scope>
    <source>
        <strain evidence="3 5">DSM 105722</strain>
    </source>
</reference>
<dbReference type="InterPro" id="IPR000182">
    <property type="entry name" value="GNAT_dom"/>
</dbReference>
<evidence type="ECO:0000313" key="3">
    <source>
        <dbReference type="EMBL" id="WOF11194.1"/>
    </source>
</evidence>
<dbReference type="PANTHER" id="PTHR43328:SF1">
    <property type="entry name" value="N-ACETYLTRANSFERASE DOMAIN-CONTAINING PROTEIN"/>
    <property type="match status" value="1"/>
</dbReference>
<accession>A0A7X5YCB5</accession>
<dbReference type="AlphaFoldDB" id="A0A7X5YCB5"/>
<evidence type="ECO:0000313" key="2">
    <source>
        <dbReference type="EMBL" id="NJC18543.1"/>
    </source>
</evidence>